<evidence type="ECO:0000256" key="4">
    <source>
        <dbReference type="ARBA" id="ARBA00022272"/>
    </source>
</evidence>
<dbReference type="InterPro" id="IPR044643">
    <property type="entry name" value="TrpF_fam"/>
</dbReference>
<keyword evidence="6 9" id="KW-0822">Tryptophan biosynthesis</keyword>
<name>A0A9D1TF79_9FIRM</name>
<evidence type="ECO:0000256" key="3">
    <source>
        <dbReference type="ARBA" id="ARBA00012572"/>
    </source>
</evidence>
<organism evidence="11 12">
    <name type="scientific">Candidatus Blautia stercorigallinarum</name>
    <dbReference type="NCBI Taxonomy" id="2838501"/>
    <lineage>
        <taxon>Bacteria</taxon>
        <taxon>Bacillati</taxon>
        <taxon>Bacillota</taxon>
        <taxon>Clostridia</taxon>
        <taxon>Lachnospirales</taxon>
        <taxon>Lachnospiraceae</taxon>
        <taxon>Blautia</taxon>
    </lineage>
</organism>
<evidence type="ECO:0000259" key="10">
    <source>
        <dbReference type="Pfam" id="PF00697"/>
    </source>
</evidence>
<sequence>MPVTKVKICGLKTIKDIQAVNRWKPDFAGFVFAPGKRQITPGHAAELRRALDPGIQAVGVFVNAPVEEAAALSNTGVIQLIQLHGDEDAAYMEELRKRTDKPLIKAVTARSQEEILKAEKLPCEYLLLDAYQKGSPGGNGETFDWNIIPPLKKNWFLAGGLSPENVEQAIKICRPFGVDVSSGVEIQGKKSEQRIREFIEKVRG</sequence>
<evidence type="ECO:0000313" key="12">
    <source>
        <dbReference type="Proteomes" id="UP000886814"/>
    </source>
</evidence>
<evidence type="ECO:0000313" key="11">
    <source>
        <dbReference type="EMBL" id="HIV38102.1"/>
    </source>
</evidence>
<protein>
    <recommendedName>
        <fullName evidence="4 9">N-(5'-phosphoribosyl)anthranilate isomerase</fullName>
        <shortName evidence="9">PRAI</shortName>
        <ecNumber evidence="3 9">5.3.1.24</ecNumber>
    </recommendedName>
</protein>
<dbReference type="InterPro" id="IPR001240">
    <property type="entry name" value="PRAI_dom"/>
</dbReference>
<dbReference type="GO" id="GO:0004640">
    <property type="term" value="F:phosphoribosylanthranilate isomerase activity"/>
    <property type="evidence" value="ECO:0007669"/>
    <property type="project" value="UniProtKB-UniRule"/>
</dbReference>
<dbReference type="GO" id="GO:0000162">
    <property type="term" value="P:L-tryptophan biosynthetic process"/>
    <property type="evidence" value="ECO:0007669"/>
    <property type="project" value="UniProtKB-UniRule"/>
</dbReference>
<dbReference type="AlphaFoldDB" id="A0A9D1TF79"/>
<comment type="pathway">
    <text evidence="2 9">Amino-acid biosynthesis; L-tryptophan biosynthesis; L-tryptophan from chorismate: step 3/5.</text>
</comment>
<dbReference type="CDD" id="cd00405">
    <property type="entry name" value="PRAI"/>
    <property type="match status" value="1"/>
</dbReference>
<keyword evidence="5 9" id="KW-0028">Amino-acid biosynthesis</keyword>
<dbReference type="InterPro" id="IPR011060">
    <property type="entry name" value="RibuloseP-bd_barrel"/>
</dbReference>
<dbReference type="EMBL" id="DXIQ01000023">
    <property type="protein sequence ID" value="HIV38102.1"/>
    <property type="molecule type" value="Genomic_DNA"/>
</dbReference>
<dbReference type="SUPFAM" id="SSF51366">
    <property type="entry name" value="Ribulose-phoshate binding barrel"/>
    <property type="match status" value="1"/>
</dbReference>
<comment type="caution">
    <text evidence="11">The sequence shown here is derived from an EMBL/GenBank/DDBJ whole genome shotgun (WGS) entry which is preliminary data.</text>
</comment>
<evidence type="ECO:0000256" key="9">
    <source>
        <dbReference type="HAMAP-Rule" id="MF_00135"/>
    </source>
</evidence>
<keyword evidence="8 9" id="KW-0413">Isomerase</keyword>
<dbReference type="Proteomes" id="UP000886814">
    <property type="component" value="Unassembled WGS sequence"/>
</dbReference>
<keyword evidence="7 9" id="KW-0057">Aromatic amino acid biosynthesis</keyword>
<dbReference type="PANTHER" id="PTHR42894">
    <property type="entry name" value="N-(5'-PHOSPHORIBOSYL)ANTHRANILATE ISOMERASE"/>
    <property type="match status" value="1"/>
</dbReference>
<evidence type="ECO:0000256" key="5">
    <source>
        <dbReference type="ARBA" id="ARBA00022605"/>
    </source>
</evidence>
<reference evidence="11" key="2">
    <citation type="submission" date="2021-04" db="EMBL/GenBank/DDBJ databases">
        <authorList>
            <person name="Gilroy R."/>
        </authorList>
    </citation>
    <scope>NUCLEOTIDE SEQUENCE</scope>
    <source>
        <strain evidence="11">CHK195-9823</strain>
    </source>
</reference>
<dbReference type="Pfam" id="PF00697">
    <property type="entry name" value="PRAI"/>
    <property type="match status" value="1"/>
</dbReference>
<evidence type="ECO:0000256" key="7">
    <source>
        <dbReference type="ARBA" id="ARBA00023141"/>
    </source>
</evidence>
<accession>A0A9D1TF79</accession>
<feature type="domain" description="N-(5'phosphoribosyl) anthranilate isomerase (PRAI)" evidence="10">
    <location>
        <begin position="6"/>
        <end position="200"/>
    </location>
</feature>
<gene>
    <name evidence="9" type="primary">trpF</name>
    <name evidence="11" type="ORF">H9747_03765</name>
</gene>
<evidence type="ECO:0000256" key="2">
    <source>
        <dbReference type="ARBA" id="ARBA00004664"/>
    </source>
</evidence>
<comment type="similarity">
    <text evidence="9">Belongs to the TrpF family.</text>
</comment>
<dbReference type="PANTHER" id="PTHR42894:SF1">
    <property type="entry name" value="N-(5'-PHOSPHORIBOSYL)ANTHRANILATE ISOMERASE"/>
    <property type="match status" value="1"/>
</dbReference>
<reference evidence="11" key="1">
    <citation type="journal article" date="2021" name="PeerJ">
        <title>Extensive microbial diversity within the chicken gut microbiome revealed by metagenomics and culture.</title>
        <authorList>
            <person name="Gilroy R."/>
            <person name="Ravi A."/>
            <person name="Getino M."/>
            <person name="Pursley I."/>
            <person name="Horton D.L."/>
            <person name="Alikhan N.F."/>
            <person name="Baker D."/>
            <person name="Gharbi K."/>
            <person name="Hall N."/>
            <person name="Watson M."/>
            <person name="Adriaenssens E.M."/>
            <person name="Foster-Nyarko E."/>
            <person name="Jarju S."/>
            <person name="Secka A."/>
            <person name="Antonio M."/>
            <person name="Oren A."/>
            <person name="Chaudhuri R.R."/>
            <person name="La Ragione R."/>
            <person name="Hildebrand F."/>
            <person name="Pallen M.J."/>
        </authorList>
    </citation>
    <scope>NUCLEOTIDE SEQUENCE</scope>
    <source>
        <strain evidence="11">CHK195-9823</strain>
    </source>
</reference>
<proteinExistence type="inferred from homology"/>
<comment type="catalytic activity">
    <reaction evidence="1 9">
        <text>N-(5-phospho-beta-D-ribosyl)anthranilate = 1-(2-carboxyphenylamino)-1-deoxy-D-ribulose 5-phosphate</text>
        <dbReference type="Rhea" id="RHEA:21540"/>
        <dbReference type="ChEBI" id="CHEBI:18277"/>
        <dbReference type="ChEBI" id="CHEBI:58613"/>
        <dbReference type="EC" id="5.3.1.24"/>
    </reaction>
</comment>
<dbReference type="InterPro" id="IPR013785">
    <property type="entry name" value="Aldolase_TIM"/>
</dbReference>
<evidence type="ECO:0000256" key="6">
    <source>
        <dbReference type="ARBA" id="ARBA00022822"/>
    </source>
</evidence>
<evidence type="ECO:0000256" key="1">
    <source>
        <dbReference type="ARBA" id="ARBA00001164"/>
    </source>
</evidence>
<dbReference type="HAMAP" id="MF_00135">
    <property type="entry name" value="PRAI"/>
    <property type="match status" value="1"/>
</dbReference>
<dbReference type="Gene3D" id="3.20.20.70">
    <property type="entry name" value="Aldolase class I"/>
    <property type="match status" value="1"/>
</dbReference>
<dbReference type="EC" id="5.3.1.24" evidence="3 9"/>
<evidence type="ECO:0000256" key="8">
    <source>
        <dbReference type="ARBA" id="ARBA00023235"/>
    </source>
</evidence>